<dbReference type="SUPFAM" id="SSF56112">
    <property type="entry name" value="Protein kinase-like (PK-like)"/>
    <property type="match status" value="1"/>
</dbReference>
<dbReference type="GO" id="GO:0004672">
    <property type="term" value="F:protein kinase activity"/>
    <property type="evidence" value="ECO:0007669"/>
    <property type="project" value="InterPro"/>
</dbReference>
<evidence type="ECO:0000259" key="2">
    <source>
        <dbReference type="PROSITE" id="PS50011"/>
    </source>
</evidence>
<feature type="binding site" evidence="1">
    <location>
        <position position="79"/>
    </location>
    <ligand>
        <name>ATP</name>
        <dbReference type="ChEBI" id="CHEBI:30616"/>
    </ligand>
</feature>
<keyword evidence="1" id="KW-0547">Nucleotide-binding</keyword>
<evidence type="ECO:0000256" key="1">
    <source>
        <dbReference type="PROSITE-ProRule" id="PRU10141"/>
    </source>
</evidence>
<dbReference type="InterPro" id="IPR011009">
    <property type="entry name" value="Kinase-like_dom_sf"/>
</dbReference>
<reference evidence="3" key="1">
    <citation type="journal article" date="2019" name="MBio">
        <title>Virus Genomes from Deep Sea Sediments Expand the Ocean Megavirome and Support Independent Origins of Viral Gigantism.</title>
        <authorList>
            <person name="Backstrom D."/>
            <person name="Yutin N."/>
            <person name="Jorgensen S.L."/>
            <person name="Dharamshi J."/>
            <person name="Homa F."/>
            <person name="Zaremba-Niedwiedzka K."/>
            <person name="Spang A."/>
            <person name="Wolf Y.I."/>
            <person name="Koonin E.V."/>
            <person name="Ettema T.J."/>
        </authorList>
    </citation>
    <scope>NUCLEOTIDE SEQUENCE</scope>
</reference>
<keyword evidence="1" id="KW-0067">ATP-binding</keyword>
<dbReference type="EMBL" id="MK500589">
    <property type="protein sequence ID" value="QBK93007.1"/>
    <property type="molecule type" value="Genomic_DNA"/>
</dbReference>
<gene>
    <name evidence="3" type="ORF">LCPAC403_01410</name>
</gene>
<name>A0A481ZB53_9VIRU</name>
<protein>
    <submittedName>
        <fullName evidence="3">Protein kinase</fullName>
    </submittedName>
</protein>
<dbReference type="PROSITE" id="PS50011">
    <property type="entry name" value="PROTEIN_KINASE_DOM"/>
    <property type="match status" value="1"/>
</dbReference>
<organism evidence="3">
    <name type="scientific">Pithovirus LCPAC403</name>
    <dbReference type="NCBI Taxonomy" id="2506596"/>
    <lineage>
        <taxon>Viruses</taxon>
        <taxon>Pithoviruses</taxon>
    </lineage>
</organism>
<keyword evidence="3" id="KW-0808">Transferase</keyword>
<dbReference type="InterPro" id="IPR017441">
    <property type="entry name" value="Protein_kinase_ATP_BS"/>
</dbReference>
<dbReference type="InterPro" id="IPR000719">
    <property type="entry name" value="Prot_kinase_dom"/>
</dbReference>
<dbReference type="PROSITE" id="PS00107">
    <property type="entry name" value="PROTEIN_KINASE_ATP"/>
    <property type="match status" value="1"/>
</dbReference>
<proteinExistence type="predicted"/>
<accession>A0A481ZB53</accession>
<dbReference type="Gene3D" id="1.10.510.10">
    <property type="entry name" value="Transferase(Phosphotransferase) domain 1"/>
    <property type="match status" value="1"/>
</dbReference>
<evidence type="ECO:0000313" key="3">
    <source>
        <dbReference type="EMBL" id="QBK93007.1"/>
    </source>
</evidence>
<dbReference type="GO" id="GO:0005524">
    <property type="term" value="F:ATP binding"/>
    <property type="evidence" value="ECO:0007669"/>
    <property type="project" value="UniProtKB-UniRule"/>
</dbReference>
<sequence>MSTFKAKAFNNFRRRKSNVINLYNQNKSIVPSLSNQSFVCDKISPGKRDEFCITRSLGKGAYGEVMEIGIGGSTYVAVKIPSGELDIKTIWSQLNETVGEYASRMAEYTGVNEYLTIILNGGDPNRMLSEGEKVIYPKFSEMCLTSSEQIIDGNVIPKGSYLCWESFYTEFLISLLCGELRMKKSINFVNVIDMSMCPESSNESSLYMFQEKITGVMENQDSPLMKATSDEDIASILIQLFHAIACYQSNYAINHNDLHSGNIGYSKVPIRYKGHKTEDVKYFGYVFEDLTLYIPKPKYVVKIIDFGRSCKYLEPMILRADVTGGYLRFTPNFYSEFNDLGMSLMSLREICPIKSKLLNESIVGDKENDYVDTIRPVVSKLRKPPFSETNVNTIISSDLFRKYREKPEGKIMITGIL</sequence>
<feature type="domain" description="Protein kinase" evidence="2">
    <location>
        <begin position="51"/>
        <end position="417"/>
    </location>
</feature>
<keyword evidence="3" id="KW-0418">Kinase</keyword>